<evidence type="ECO:0000256" key="4">
    <source>
        <dbReference type="ARBA" id="ARBA00022946"/>
    </source>
</evidence>
<evidence type="ECO:0000256" key="5">
    <source>
        <dbReference type="ARBA" id="ARBA00023128"/>
    </source>
</evidence>
<feature type="region of interest" description="Disordered" evidence="7">
    <location>
        <begin position="40"/>
        <end position="66"/>
    </location>
</feature>
<organism evidence="8 9">
    <name type="scientific">Phialemonium thermophilum</name>
    <dbReference type="NCBI Taxonomy" id="223376"/>
    <lineage>
        <taxon>Eukaryota</taxon>
        <taxon>Fungi</taxon>
        <taxon>Dikarya</taxon>
        <taxon>Ascomycota</taxon>
        <taxon>Pezizomycotina</taxon>
        <taxon>Sordariomycetes</taxon>
        <taxon>Sordariomycetidae</taxon>
        <taxon>Cephalothecales</taxon>
        <taxon>Cephalothecaceae</taxon>
        <taxon>Phialemonium</taxon>
    </lineage>
</organism>
<dbReference type="PANTHER" id="PTHR36959">
    <property type="entry name" value="ALTERED INHERITANCE OF MITOCHONDRIA PROTEIN 24, MITOCHONDRIAL"/>
    <property type="match status" value="1"/>
</dbReference>
<keyword evidence="5 6" id="KW-0496">Mitochondrion</keyword>
<dbReference type="PANTHER" id="PTHR36959:SF2">
    <property type="entry name" value="ALTERED INHERITANCE OF MITOCHONDRIA PROTEIN 24, MITOCHONDRIAL"/>
    <property type="match status" value="1"/>
</dbReference>
<dbReference type="Proteomes" id="UP001586593">
    <property type="component" value="Unassembled WGS sequence"/>
</dbReference>
<dbReference type="InterPro" id="IPR002838">
    <property type="entry name" value="AIM24"/>
</dbReference>
<evidence type="ECO:0000256" key="7">
    <source>
        <dbReference type="SAM" id="MobiDB-lite"/>
    </source>
</evidence>
<keyword evidence="4" id="KW-0809">Transit peptide</keyword>
<protein>
    <recommendedName>
        <fullName evidence="3 6">Altered inheritance of mitochondria protein 24, mitochondrial</fullName>
    </recommendedName>
</protein>
<dbReference type="EMBL" id="JAZHXJ010003571">
    <property type="protein sequence ID" value="KAL1835064.1"/>
    <property type="molecule type" value="Genomic_DNA"/>
</dbReference>
<sequence>MRGHPLSLAGSVRTIGFRATWCSAPPPPYVCRQCRSIQISPSPTTDSSRVPSDAFGPPAEASRDPADARFEVLGSPYSLLSVTLSPSQRLYTRRGTLVSVAGNVENVQSTLASPPSRPSPP</sequence>
<feature type="compositionally biased region" description="Polar residues" evidence="7">
    <location>
        <begin position="40"/>
        <end position="50"/>
    </location>
</feature>
<accession>A0ABR3UZT9</accession>
<evidence type="ECO:0000313" key="9">
    <source>
        <dbReference type="Proteomes" id="UP001586593"/>
    </source>
</evidence>
<evidence type="ECO:0000256" key="3">
    <source>
        <dbReference type="ARBA" id="ARBA00013287"/>
    </source>
</evidence>
<evidence type="ECO:0000313" key="8">
    <source>
        <dbReference type="EMBL" id="KAL1835064.1"/>
    </source>
</evidence>
<dbReference type="Pfam" id="PF01987">
    <property type="entry name" value="AIM24"/>
    <property type="match status" value="1"/>
</dbReference>
<comment type="similarity">
    <text evidence="2 6">Belongs to the AIM24 family.</text>
</comment>
<evidence type="ECO:0000256" key="2">
    <source>
        <dbReference type="ARBA" id="ARBA00009322"/>
    </source>
</evidence>
<dbReference type="InterPro" id="IPR036983">
    <property type="entry name" value="AIM24_sf"/>
</dbReference>
<comment type="caution">
    <text evidence="8">The sequence shown here is derived from an EMBL/GenBank/DDBJ whole genome shotgun (WGS) entry which is preliminary data.</text>
</comment>
<proteinExistence type="inferred from homology"/>
<gene>
    <name evidence="8" type="ORF">VTK73DRAFT_6339</name>
</gene>
<name>A0ABR3UZT9_9PEZI</name>
<keyword evidence="9" id="KW-1185">Reference proteome</keyword>
<dbReference type="Gene3D" id="3.60.160.10">
    <property type="entry name" value="Mitochondrial biogenesis AIM24"/>
    <property type="match status" value="1"/>
</dbReference>
<reference evidence="8 9" key="1">
    <citation type="journal article" date="2024" name="Commun. Biol.">
        <title>Comparative genomic analysis of thermophilic fungi reveals convergent evolutionary adaptations and gene losses.</title>
        <authorList>
            <person name="Steindorff A.S."/>
            <person name="Aguilar-Pontes M.V."/>
            <person name="Robinson A.J."/>
            <person name="Andreopoulos B."/>
            <person name="LaButti K."/>
            <person name="Kuo A."/>
            <person name="Mondo S."/>
            <person name="Riley R."/>
            <person name="Otillar R."/>
            <person name="Haridas S."/>
            <person name="Lipzen A."/>
            <person name="Grimwood J."/>
            <person name="Schmutz J."/>
            <person name="Clum A."/>
            <person name="Reid I.D."/>
            <person name="Moisan M.C."/>
            <person name="Butler G."/>
            <person name="Nguyen T.T.M."/>
            <person name="Dewar K."/>
            <person name="Conant G."/>
            <person name="Drula E."/>
            <person name="Henrissat B."/>
            <person name="Hansel C."/>
            <person name="Singer S."/>
            <person name="Hutchinson M.I."/>
            <person name="de Vries R.P."/>
            <person name="Natvig D.O."/>
            <person name="Powell A.J."/>
            <person name="Tsang A."/>
            <person name="Grigoriev I.V."/>
        </authorList>
    </citation>
    <scope>NUCLEOTIDE SEQUENCE [LARGE SCALE GENOMIC DNA]</scope>
    <source>
        <strain evidence="8 9">ATCC 24622</strain>
    </source>
</reference>
<comment type="subcellular location">
    <subcellularLocation>
        <location evidence="1 6">Mitochondrion</location>
    </subcellularLocation>
</comment>
<evidence type="ECO:0000256" key="6">
    <source>
        <dbReference type="RuleBase" id="RU363045"/>
    </source>
</evidence>
<evidence type="ECO:0000256" key="1">
    <source>
        <dbReference type="ARBA" id="ARBA00004173"/>
    </source>
</evidence>